<dbReference type="Gene3D" id="1.25.40.20">
    <property type="entry name" value="Ankyrin repeat-containing domain"/>
    <property type="match status" value="5"/>
</dbReference>
<dbReference type="Gene3D" id="3.40.50.1580">
    <property type="entry name" value="Nucleoside phosphorylase domain"/>
    <property type="match status" value="1"/>
</dbReference>
<dbReference type="InterPro" id="IPR056884">
    <property type="entry name" value="NPHP3-like_N"/>
</dbReference>
<dbReference type="Pfam" id="PF00023">
    <property type="entry name" value="Ank"/>
    <property type="match status" value="1"/>
</dbReference>
<dbReference type="InterPro" id="IPR027417">
    <property type="entry name" value="P-loop_NTPase"/>
</dbReference>
<feature type="compositionally biased region" description="Basic and acidic residues" evidence="4">
    <location>
        <begin position="859"/>
        <end position="871"/>
    </location>
</feature>
<feature type="repeat" description="ANK" evidence="3">
    <location>
        <begin position="766"/>
        <end position="799"/>
    </location>
</feature>
<feature type="repeat" description="ANK" evidence="3">
    <location>
        <begin position="800"/>
        <end position="821"/>
    </location>
</feature>
<dbReference type="STRING" id="398673.A0A2P4ZQZ3"/>
<feature type="domain" description="Nucleoside phosphorylase" evidence="5">
    <location>
        <begin position="51"/>
        <end position="135"/>
    </location>
</feature>
<reference evidence="8 9" key="1">
    <citation type="journal article" date="2016" name="Genome Announc.">
        <title>Draft Whole-Genome Sequence of Trichoderma gamsii T6085, a Promising Biocontrol Agent of Fusarium Head Blight on Wheat.</title>
        <authorList>
            <person name="Baroncelli R."/>
            <person name="Zapparata A."/>
            <person name="Piaggeschi G."/>
            <person name="Sarrocco S."/>
            <person name="Vannacci G."/>
        </authorList>
    </citation>
    <scope>NUCLEOTIDE SEQUENCE [LARGE SCALE GENOMIC DNA]</scope>
    <source>
        <strain evidence="8 9">T6085</strain>
    </source>
</reference>
<feature type="repeat" description="ANK" evidence="3">
    <location>
        <begin position="1005"/>
        <end position="1037"/>
    </location>
</feature>
<evidence type="ECO:0000259" key="6">
    <source>
        <dbReference type="Pfam" id="PF22939"/>
    </source>
</evidence>
<evidence type="ECO:0000256" key="4">
    <source>
        <dbReference type="SAM" id="MobiDB-lite"/>
    </source>
</evidence>
<dbReference type="InterPro" id="IPR000845">
    <property type="entry name" value="Nucleoside_phosphorylase_d"/>
</dbReference>
<gene>
    <name evidence="8" type="ORF">TGAM01_v204183</name>
</gene>
<dbReference type="GO" id="GO:0003824">
    <property type="term" value="F:catalytic activity"/>
    <property type="evidence" value="ECO:0007669"/>
    <property type="project" value="InterPro"/>
</dbReference>
<evidence type="ECO:0000259" key="5">
    <source>
        <dbReference type="Pfam" id="PF01048"/>
    </source>
</evidence>
<feature type="region of interest" description="Disordered" evidence="4">
    <location>
        <begin position="857"/>
        <end position="877"/>
    </location>
</feature>
<feature type="repeat" description="ANK" evidence="3">
    <location>
        <begin position="834"/>
        <end position="866"/>
    </location>
</feature>
<dbReference type="SMART" id="SM00248">
    <property type="entry name" value="ANK"/>
    <property type="match status" value="18"/>
</dbReference>
<dbReference type="SUPFAM" id="SSF53167">
    <property type="entry name" value="Purine and uridine phosphorylases"/>
    <property type="match status" value="1"/>
</dbReference>
<keyword evidence="2 3" id="KW-0040">ANK repeat</keyword>
<dbReference type="InterPro" id="IPR035994">
    <property type="entry name" value="Nucleoside_phosphorylase_sf"/>
</dbReference>
<feature type="repeat" description="ANK" evidence="3">
    <location>
        <begin position="1216"/>
        <end position="1249"/>
    </location>
</feature>
<dbReference type="Gene3D" id="3.40.50.300">
    <property type="entry name" value="P-loop containing nucleotide triphosphate hydrolases"/>
    <property type="match status" value="1"/>
</dbReference>
<sequence length="1277" mass="140890">MSISMKSTDSNVTLASSDLEEEEYDEDDEEEEAVTSGCRSCDKTRTVKRKPRDIRIHYGLIASGNQVIKDAAIRDKLKKDLGNHVLCIEMEAAGLMNNFPCMVIRGICDYADSHKNDAWQEHAAAVAAAFAKELLEYVQPSDVNGERPVKDIVGQILDATSRTEAKVTTAVSKLDRKEDLEILKWITTSEYGSQQSDSLRRRQAGTGEWLLNSKEFQEWCKGSSKTLFCPGIPGAGKTILTSVVINHIDEQFQYDTTVGVAYIYCNFQRKHGAEDMIQSLLRQLSQRQPSLPKAVKALYKRHSPKQTKPLLHEVSKTLKSVAAIYSKVFIIVDALDECQASNRCRQTLLSEIFSLQAATGANFFATSRHIPEIREQFNGTLSLEIRAHDEDSRYQGSGEEKKLAVLNQAYDDAMKRIRQQSTDFTQLAERIISWITYAKRSLTVRELQHALAVEVGKSELDPDNCSHIDLMIFVCNGLVTVDEESNIIRLVHYTTQEYFEQSGSRWFPDAQTDLAITCVTYLSFDAFKSGRCQTAKAFEEKLQLHALYDYAAQNWGYHAYAQPKRMKKYVARALLAKKQNPYVQDTNKRTPLFYAAGNGHAAVVRFLLTMKGTYLHAVDRYGQTILSYAAKRGSEAVVMLLIDMDGINLDTKSNSEQTPLSHAAEKGHEAVVKLLLASKCVDPNSQCLELQTPLSYAADAGHEGIVKLLLGTDGVNPDAKDRSGRTPLSLAASTAHKAVVNLLLAAEGVNLNSKCCSSYDNTSEGAGRTPFSWAVTHGSVEVEELLLAKHGVDLDCRDANGRTPLSYAAQYGPEAVVKLLLAKNKIDPDSSDDSGRTPLSYAAERGREGVVSLLLAKDVNPDSKDNEDKTPLSHAARTQSPAVVKLLLATERVNPNSQDTEGRTPLSWAAKGYNEATVMLLLATSSVDPDLRSKDGRTALSYAVCDYRAAVVVQLLLANSGIDPNSKDNKGRTPLSWAAEHGWTTEAMETLLAKDNIDQDSRDNDNRTPLSYAAERGREAIIKLLLASNLRVDADSKDDSGRTPLSYAAENGQREVVDLLLATGQRVNADSKDINGRSPLSYAAGNGKTAIVELLLATDSIDANSLDSNHRTPLSWAAGIGDVEMVNLLLTNPTVDSNSPDKDGQTPFWWAAKREYEIITEQWWHFDALKLWGKRNETSDKDDESPLWAAACNGHVEIVKLLLEKYCVEPDSKNKDDESPLLAASCNGHAEIVRLLVLEDGVDIDSKDTEGKSPLWFASRNGHAEIDTGVMCDAEWT</sequence>
<name>A0A2P4ZQZ3_9HYPO</name>
<evidence type="ECO:0000313" key="9">
    <source>
        <dbReference type="Proteomes" id="UP000054821"/>
    </source>
</evidence>
<protein>
    <submittedName>
        <fullName evidence="8">Uncharacterized protein</fullName>
    </submittedName>
</protein>
<feature type="compositionally biased region" description="Polar residues" evidence="4">
    <location>
        <begin position="1"/>
        <end position="16"/>
    </location>
</feature>
<feature type="domain" description="Nephrocystin 3-like N-terminal" evidence="7">
    <location>
        <begin position="205"/>
        <end position="368"/>
    </location>
</feature>
<evidence type="ECO:0000256" key="1">
    <source>
        <dbReference type="ARBA" id="ARBA00022737"/>
    </source>
</evidence>
<evidence type="ECO:0000313" key="8">
    <source>
        <dbReference type="EMBL" id="PON26682.1"/>
    </source>
</evidence>
<dbReference type="Pfam" id="PF22939">
    <property type="entry name" value="WHD_GPIID"/>
    <property type="match status" value="1"/>
</dbReference>
<dbReference type="Pfam" id="PF24883">
    <property type="entry name" value="NPHP3_N"/>
    <property type="match status" value="1"/>
</dbReference>
<dbReference type="Pfam" id="PF12796">
    <property type="entry name" value="Ank_2"/>
    <property type="match status" value="6"/>
</dbReference>
<dbReference type="EMBL" id="JPDN02000012">
    <property type="protein sequence ID" value="PON26682.1"/>
    <property type="molecule type" value="Genomic_DNA"/>
</dbReference>
<evidence type="ECO:0000259" key="7">
    <source>
        <dbReference type="Pfam" id="PF24883"/>
    </source>
</evidence>
<dbReference type="GO" id="GO:0009116">
    <property type="term" value="P:nucleoside metabolic process"/>
    <property type="evidence" value="ECO:0007669"/>
    <property type="project" value="InterPro"/>
</dbReference>
<dbReference type="AlphaFoldDB" id="A0A2P4ZQZ3"/>
<dbReference type="InterPro" id="IPR002110">
    <property type="entry name" value="Ankyrin_rpt"/>
</dbReference>
<dbReference type="PROSITE" id="PS50088">
    <property type="entry name" value="ANK_REPEAT"/>
    <property type="match status" value="8"/>
</dbReference>
<feature type="compositionally biased region" description="Acidic residues" evidence="4">
    <location>
        <begin position="18"/>
        <end position="33"/>
    </location>
</feature>
<dbReference type="SUPFAM" id="SSF48403">
    <property type="entry name" value="Ankyrin repeat"/>
    <property type="match status" value="3"/>
</dbReference>
<dbReference type="PANTHER" id="PTHR24123">
    <property type="entry name" value="ANKYRIN REPEAT-CONTAINING"/>
    <property type="match status" value="1"/>
</dbReference>
<dbReference type="Pfam" id="PF13637">
    <property type="entry name" value="Ank_4"/>
    <property type="match status" value="1"/>
</dbReference>
<organism evidence="8 9">
    <name type="scientific">Trichoderma gamsii</name>
    <dbReference type="NCBI Taxonomy" id="398673"/>
    <lineage>
        <taxon>Eukaryota</taxon>
        <taxon>Fungi</taxon>
        <taxon>Dikarya</taxon>
        <taxon>Ascomycota</taxon>
        <taxon>Pezizomycotina</taxon>
        <taxon>Sordariomycetes</taxon>
        <taxon>Hypocreomycetidae</taxon>
        <taxon>Hypocreales</taxon>
        <taxon>Hypocreaceae</taxon>
        <taxon>Trichoderma</taxon>
    </lineage>
</organism>
<dbReference type="SUPFAM" id="SSF52540">
    <property type="entry name" value="P-loop containing nucleoside triphosphate hydrolases"/>
    <property type="match status" value="1"/>
</dbReference>
<dbReference type="PANTHER" id="PTHR24123:SF33">
    <property type="entry name" value="PROTEIN HOS4"/>
    <property type="match status" value="1"/>
</dbReference>
<feature type="repeat" description="ANK" evidence="3">
    <location>
        <begin position="723"/>
        <end position="744"/>
    </location>
</feature>
<evidence type="ECO:0000256" key="3">
    <source>
        <dbReference type="PROSITE-ProRule" id="PRU00023"/>
    </source>
</evidence>
<feature type="repeat" description="ANK" evidence="3">
    <location>
        <begin position="1040"/>
        <end position="1072"/>
    </location>
</feature>
<dbReference type="InterPro" id="IPR036770">
    <property type="entry name" value="Ankyrin_rpt-contain_sf"/>
</dbReference>
<dbReference type="Proteomes" id="UP000054821">
    <property type="component" value="Unassembled WGS sequence"/>
</dbReference>
<dbReference type="GeneID" id="29981892"/>
<dbReference type="InterPro" id="IPR051165">
    <property type="entry name" value="Multifunctional_ANK_Repeat"/>
</dbReference>
<dbReference type="InterPro" id="IPR054471">
    <property type="entry name" value="GPIID_WHD"/>
</dbReference>
<keyword evidence="9" id="KW-1185">Reference proteome</keyword>
<evidence type="ECO:0000256" key="2">
    <source>
        <dbReference type="ARBA" id="ARBA00023043"/>
    </source>
</evidence>
<feature type="region of interest" description="Disordered" evidence="4">
    <location>
        <begin position="1"/>
        <end position="37"/>
    </location>
</feature>
<proteinExistence type="predicted"/>
<feature type="domain" description="GPI inositol-deacylase winged helix" evidence="6">
    <location>
        <begin position="420"/>
        <end position="502"/>
    </location>
</feature>
<feature type="repeat" description="ANK" evidence="3">
    <location>
        <begin position="1075"/>
        <end position="1096"/>
    </location>
</feature>
<accession>A0A2P4ZQZ3</accession>
<comment type="caution">
    <text evidence="8">The sequence shown here is derived from an EMBL/GenBank/DDBJ whole genome shotgun (WGS) entry which is preliminary data.</text>
</comment>
<dbReference type="RefSeq" id="XP_018665124.1">
    <property type="nucleotide sequence ID" value="XM_018801809.1"/>
</dbReference>
<keyword evidence="1" id="KW-0677">Repeat</keyword>
<dbReference type="Pfam" id="PF01048">
    <property type="entry name" value="PNP_UDP_1"/>
    <property type="match status" value="1"/>
</dbReference>
<dbReference type="PROSITE" id="PS50297">
    <property type="entry name" value="ANK_REP_REGION"/>
    <property type="match status" value="6"/>
</dbReference>